<dbReference type="KEGG" id="sagq:EP23_01560"/>
<evidence type="ECO:0000313" key="2">
    <source>
        <dbReference type="EMBL" id="NJI03013.1"/>
    </source>
</evidence>
<reference evidence="2" key="2">
    <citation type="submission" date="2019-11" db="EMBL/GenBank/DDBJ databases">
        <title>Whole genome comparisons of Staphylococcus agnetis isolates from cattle and chickens.</title>
        <authorList>
            <person name="Rhoads D."/>
            <person name="Shwani A."/>
            <person name="Adkins P."/>
            <person name="Calcutt M."/>
            <person name="Middleton J."/>
        </authorList>
    </citation>
    <scope>NUCLEOTIDE SEQUENCE</scope>
    <source>
        <strain evidence="2">1387</strain>
    </source>
</reference>
<dbReference type="Proteomes" id="UP001065705">
    <property type="component" value="Chromosome"/>
</dbReference>
<evidence type="ECO:0000313" key="6">
    <source>
        <dbReference type="Proteomes" id="UP000646308"/>
    </source>
</evidence>
<reference evidence="4" key="3">
    <citation type="submission" date="2022-03" db="EMBL/GenBank/DDBJ databases">
        <title>Comparative Genomics of East African Camel-Associated Staphylococcaceae spp.: Diversity and Inheritance of Traits Involved in Host-Pathogen Interactions.</title>
        <authorList>
            <person name="Akarsu H."/>
            <person name="Liljander A."/>
            <person name="Younan M."/>
            <person name="Brodard I."/>
            <person name="Glucks I."/>
            <person name="Labroussaa F."/>
            <person name="Overesch G."/>
            <person name="Kuhnert P."/>
            <person name="Perreten V."/>
            <person name="Drexler J.F."/>
            <person name="Corman V.M."/>
            <person name="Falquet L."/>
            <person name="Jores J."/>
        </authorList>
    </citation>
    <scope>NUCLEOTIDE SEQUENCE</scope>
    <source>
        <strain evidence="4">IVB6197</strain>
    </source>
</reference>
<keyword evidence="1" id="KW-0175">Coiled coil</keyword>
<dbReference type="AlphaFoldDB" id="A0A085UFA4"/>
<proteinExistence type="predicted"/>
<reference evidence="3 5" key="1">
    <citation type="submission" date="2017-04" db="EMBL/GenBank/DDBJ databases">
        <title>Staphylococcus agnetis, a potential pathogen in the broiler production.</title>
        <authorList>
            <person name="Poulsen L."/>
        </authorList>
    </citation>
    <scope>NUCLEOTIDE SEQUENCE [LARGE SCALE GENOMIC DNA]</scope>
    <source>
        <strain evidence="3 5">723_310714_2_2_spleen</strain>
    </source>
</reference>
<dbReference type="OrthoDB" id="2407951at2"/>
<evidence type="ECO:0000256" key="1">
    <source>
        <dbReference type="SAM" id="Coils"/>
    </source>
</evidence>
<dbReference type="GeneID" id="57691181"/>
<dbReference type="Proteomes" id="UP000195208">
    <property type="component" value="Unassembled WGS sequence"/>
</dbReference>
<keyword evidence="5" id="KW-1185">Reference proteome</keyword>
<protein>
    <submittedName>
        <fullName evidence="2">Uncharacterized protein</fullName>
    </submittedName>
</protein>
<organism evidence="2 6">
    <name type="scientific">Staphylococcus agnetis</name>
    <dbReference type="NCBI Taxonomy" id="985762"/>
    <lineage>
        <taxon>Bacteria</taxon>
        <taxon>Bacillati</taxon>
        <taxon>Bacillota</taxon>
        <taxon>Bacilli</taxon>
        <taxon>Bacillales</taxon>
        <taxon>Staphylococcaceae</taxon>
        <taxon>Staphylococcus</taxon>
    </lineage>
</organism>
<dbReference type="eggNOG" id="ENOG5033JXP">
    <property type="taxonomic scope" value="Bacteria"/>
</dbReference>
<evidence type="ECO:0000313" key="4">
    <source>
        <dbReference type="EMBL" id="UXU56603.1"/>
    </source>
</evidence>
<name>A0A085UFA4_9STAP</name>
<evidence type="ECO:0000313" key="3">
    <source>
        <dbReference type="EMBL" id="OTW30284.1"/>
    </source>
</evidence>
<accession>A0A085UFA4</accession>
<dbReference type="EMBL" id="WMFL01000080">
    <property type="protein sequence ID" value="NJI03013.1"/>
    <property type="molecule type" value="Genomic_DNA"/>
</dbReference>
<dbReference type="Proteomes" id="UP000646308">
    <property type="component" value="Unassembled WGS sequence"/>
</dbReference>
<dbReference type="EMBL" id="NEFX01000022">
    <property type="protein sequence ID" value="OTW30284.1"/>
    <property type="molecule type" value="Genomic_DNA"/>
</dbReference>
<evidence type="ECO:0000313" key="5">
    <source>
        <dbReference type="Proteomes" id="UP000195208"/>
    </source>
</evidence>
<dbReference type="RefSeq" id="WP_037566041.1">
    <property type="nucleotide sequence ID" value="NZ_CP009623.1"/>
</dbReference>
<dbReference type="EMBL" id="CP094809">
    <property type="protein sequence ID" value="UXU56603.1"/>
    <property type="molecule type" value="Genomic_DNA"/>
</dbReference>
<sequence>MKNDTRIIEELKKELKREDKTLKSINFEVRENEVTMFFEYNEPSPLTHNHHYIKHDHDPEILDVETFEHIKAELKSLNVSYTERRDEFM</sequence>
<gene>
    <name evidence="3" type="ORF">B9M88_10815</name>
    <name evidence="2" type="ORF">GLV84_09255</name>
    <name evidence="4" type="ORF">MUA95_08500</name>
</gene>
<feature type="coiled-coil region" evidence="1">
    <location>
        <begin position="1"/>
        <end position="28"/>
    </location>
</feature>